<feature type="non-terminal residue" evidence="1">
    <location>
        <position position="27"/>
    </location>
</feature>
<sequence>MDARERILFATFDVVAKNTINGTRMPM</sequence>
<organism evidence="1">
    <name type="scientific">marine metagenome</name>
    <dbReference type="NCBI Taxonomy" id="408172"/>
    <lineage>
        <taxon>unclassified sequences</taxon>
        <taxon>metagenomes</taxon>
        <taxon>ecological metagenomes</taxon>
    </lineage>
</organism>
<dbReference type="EMBL" id="UINC01216582">
    <property type="protein sequence ID" value="SVE42777.1"/>
    <property type="molecule type" value="Genomic_DNA"/>
</dbReference>
<accession>A0A383DE49</accession>
<proteinExistence type="predicted"/>
<protein>
    <submittedName>
        <fullName evidence="1">Uncharacterized protein</fullName>
    </submittedName>
</protein>
<evidence type="ECO:0000313" key="1">
    <source>
        <dbReference type="EMBL" id="SVE42777.1"/>
    </source>
</evidence>
<reference evidence="1" key="1">
    <citation type="submission" date="2018-05" db="EMBL/GenBank/DDBJ databases">
        <authorList>
            <person name="Lanie J.A."/>
            <person name="Ng W.-L."/>
            <person name="Kazmierczak K.M."/>
            <person name="Andrzejewski T.M."/>
            <person name="Davidsen T.M."/>
            <person name="Wayne K.J."/>
            <person name="Tettelin H."/>
            <person name="Glass J.I."/>
            <person name="Rusch D."/>
            <person name="Podicherti R."/>
            <person name="Tsui H.-C.T."/>
            <person name="Winkler M.E."/>
        </authorList>
    </citation>
    <scope>NUCLEOTIDE SEQUENCE</scope>
</reference>
<gene>
    <name evidence="1" type="ORF">METZ01_LOCUS495631</name>
</gene>
<dbReference type="AlphaFoldDB" id="A0A383DE49"/>
<name>A0A383DE49_9ZZZZ</name>